<evidence type="ECO:0000313" key="1">
    <source>
        <dbReference type="EMBL" id="KAH9816354.1"/>
    </source>
</evidence>
<dbReference type="Proteomes" id="UP001138500">
    <property type="component" value="Unassembled WGS sequence"/>
</dbReference>
<accession>A0A9W7SJJ0</accession>
<sequence>NTVQPDNLQNNQQSIHLHVPHHVSRRDAPRRCTLKIESTNIKTRPGVSLDETQQTLVGSVLDLFAGRPSLAKLALWKDDATFTDPITIAQGRSKYAAQWYGLQAAFSEIERLNHEVKDGGNPILMDLETRYKVKGIGKEQVIKSVVEIHHDGEKITKVADKWDGEISDSAIKNVSALLNPLRWERKVEQWLFWMWSFVWETPTFRHLNAVSVPVMVSVPKNAKEDAERGNQ</sequence>
<dbReference type="SUPFAM" id="SSF54427">
    <property type="entry name" value="NTF2-like"/>
    <property type="match status" value="1"/>
</dbReference>
<protein>
    <submittedName>
        <fullName evidence="1">Uncharacterized protein</fullName>
    </submittedName>
</protein>
<name>A0A9W7SJJ0_9PEZI</name>
<evidence type="ECO:0000313" key="2">
    <source>
        <dbReference type="Proteomes" id="UP001138500"/>
    </source>
</evidence>
<reference evidence="1 2" key="1">
    <citation type="journal article" date="2018" name="IMA Fungus">
        <title>IMA Genome-F 10: Nine draft genome sequences of Claviceps purpurea s.lat., including C. arundinis, C. humidiphila, and C. cf. spartinae, pseudomolecules for the pitch canker pathogen Fusarium circinatum, draft genome of Davidsoniella eucalypti, Grosmannia galeiformis, Quambalaria eucalypti, and Teratosphaeria destructans.</title>
        <authorList>
            <person name="Wingfield B.D."/>
            <person name="Liu M."/>
            <person name="Nguyen H.D."/>
            <person name="Lane F.A."/>
            <person name="Morgan S.W."/>
            <person name="De Vos L."/>
            <person name="Wilken P.M."/>
            <person name="Duong T.A."/>
            <person name="Aylward J."/>
            <person name="Coetzee M.P."/>
            <person name="Dadej K."/>
            <person name="De Beer Z.W."/>
            <person name="Findlay W."/>
            <person name="Havenga M."/>
            <person name="Kolarik M."/>
            <person name="Menzies J.G."/>
            <person name="Naidoo K."/>
            <person name="Pochopski O."/>
            <person name="Shoukouhi P."/>
            <person name="Santana Q.C."/>
            <person name="Seifert K.A."/>
            <person name="Soal N."/>
            <person name="Steenkamp E.T."/>
            <person name="Tatham C.T."/>
            <person name="van der Nest M.A."/>
            <person name="Wingfield M.J."/>
        </authorList>
    </citation>
    <scope>NUCLEOTIDE SEQUENCE [LARGE SCALE GENOMIC DNA]</scope>
    <source>
        <strain evidence="1">CMW44962</strain>
    </source>
</reference>
<dbReference type="EMBL" id="RIBY02002411">
    <property type="protein sequence ID" value="KAH9816354.1"/>
    <property type="molecule type" value="Genomic_DNA"/>
</dbReference>
<comment type="caution">
    <text evidence="1">The sequence shown here is derived from an EMBL/GenBank/DDBJ whole genome shotgun (WGS) entry which is preliminary data.</text>
</comment>
<keyword evidence="2" id="KW-1185">Reference proteome</keyword>
<dbReference type="AlphaFoldDB" id="A0A9W7SJJ0"/>
<proteinExistence type="predicted"/>
<dbReference type="InterPro" id="IPR032710">
    <property type="entry name" value="NTF2-like_dom_sf"/>
</dbReference>
<dbReference type="PANTHER" id="PTHR34213:SF2">
    <property type="entry name" value="NUCLEAR TRANSPORT FACTOR 2 (NTF2) FAMILY PROTEIN"/>
    <property type="match status" value="1"/>
</dbReference>
<dbReference type="OrthoDB" id="2400485at2759"/>
<gene>
    <name evidence="1" type="ORF">Tdes44962_MAKER05621</name>
</gene>
<reference evidence="1 2" key="2">
    <citation type="journal article" date="2021" name="Curr. Genet.">
        <title>Genetic response to nitrogen starvation in the aggressive Eucalyptus foliar pathogen Teratosphaeria destructans.</title>
        <authorList>
            <person name="Havenga M."/>
            <person name="Wingfield B.D."/>
            <person name="Wingfield M.J."/>
            <person name="Dreyer L.L."/>
            <person name="Roets F."/>
            <person name="Aylward J."/>
        </authorList>
    </citation>
    <scope>NUCLEOTIDE SEQUENCE [LARGE SCALE GENOMIC DNA]</scope>
    <source>
        <strain evidence="1">CMW44962</strain>
    </source>
</reference>
<feature type="non-terminal residue" evidence="1">
    <location>
        <position position="1"/>
    </location>
</feature>
<dbReference type="Gene3D" id="3.10.450.50">
    <property type="match status" value="1"/>
</dbReference>
<dbReference type="PANTHER" id="PTHR34213">
    <property type="entry name" value="NUCLEAR TRANSPORT FACTOR 2 (NTF2) FAMILY PROTEIN"/>
    <property type="match status" value="1"/>
</dbReference>
<organism evidence="1 2">
    <name type="scientific">Teratosphaeria destructans</name>
    <dbReference type="NCBI Taxonomy" id="418781"/>
    <lineage>
        <taxon>Eukaryota</taxon>
        <taxon>Fungi</taxon>
        <taxon>Dikarya</taxon>
        <taxon>Ascomycota</taxon>
        <taxon>Pezizomycotina</taxon>
        <taxon>Dothideomycetes</taxon>
        <taxon>Dothideomycetidae</taxon>
        <taxon>Mycosphaerellales</taxon>
        <taxon>Teratosphaeriaceae</taxon>
        <taxon>Teratosphaeria</taxon>
    </lineage>
</organism>